<keyword evidence="1" id="KW-0472">Membrane</keyword>
<dbReference type="OrthoDB" id="1815717at2"/>
<reference evidence="2 3" key="1">
    <citation type="submission" date="2016-11" db="EMBL/GenBank/DDBJ databases">
        <authorList>
            <person name="Jaros S."/>
            <person name="Januszkiewicz K."/>
            <person name="Wedrychowicz H."/>
        </authorList>
    </citation>
    <scope>NUCLEOTIDE SEQUENCE [LARGE SCALE GENOMIC DNA]</scope>
    <source>
        <strain evidence="2 3">Y1</strain>
    </source>
</reference>
<dbReference type="EMBL" id="FRCT01000009">
    <property type="protein sequence ID" value="SHM65937.1"/>
    <property type="molecule type" value="Genomic_DNA"/>
</dbReference>
<keyword evidence="1" id="KW-0812">Transmembrane</keyword>
<evidence type="ECO:0000256" key="1">
    <source>
        <dbReference type="SAM" id="Phobius"/>
    </source>
</evidence>
<feature type="transmembrane region" description="Helical" evidence="1">
    <location>
        <begin position="68"/>
        <end position="86"/>
    </location>
</feature>
<keyword evidence="1" id="KW-1133">Transmembrane helix</keyword>
<evidence type="ECO:0000313" key="3">
    <source>
        <dbReference type="Proteomes" id="UP000184394"/>
    </source>
</evidence>
<proteinExistence type="predicted"/>
<evidence type="ECO:0000313" key="2">
    <source>
        <dbReference type="EMBL" id="SHM65937.1"/>
    </source>
</evidence>
<name>A0A1M7KLA0_RUMFL</name>
<sequence length="514" mass="58417">MKKKNDIVGDQEFEQLLKDRMNELSSSVDCFDKISARAFPEKDSDFSDSEFTVSDLENVTGRRKTVPVLKWTAAAAAIVLFVGILPKTAFVQEFLSNIGGDNNNQYRSILAEISTETNEHTYKIYDMTLKDYIEKDVLVTPFYNCPFDEMDKDGINVRVYVRMIHDYPTNQIYAVEYKGDYNSGNILAAADSKAKFSDEEVSSIDFESGFYDSDNDTRSAISSWFTSSKADAVMDNDGKAVFLASYSIKEVFKLNDDVMKLTADVIYNKLANDNSGVYYYDIRGYRYSNGDGEAVSVPGSEKLWKRSLSFDCSSAMPEESHSLFRCKDYFSADNAKSEAIPPSYYMPYYHAGESLLKDGTDHLEIDYKPNGDYQIDTFDTIDSNEAFTLDTSDYSEFKSYDDDTIHISNYDIYAPADVDAKKSLRIYISALNFLTYSSFSDPTINIKINDSDDIIKIRRTDIGYNTEYVEKTASEQEKAADNDKINEEIMREIESQAEKAGRIYEAPKIKEKDQ</sequence>
<dbReference type="Proteomes" id="UP000184394">
    <property type="component" value="Unassembled WGS sequence"/>
</dbReference>
<protein>
    <submittedName>
        <fullName evidence="2">Uncharacterized protein</fullName>
    </submittedName>
</protein>
<dbReference type="RefSeq" id="WP_072951253.1">
    <property type="nucleotide sequence ID" value="NZ_FRCT01000009.1"/>
</dbReference>
<dbReference type="AlphaFoldDB" id="A0A1M7KLA0"/>
<gene>
    <name evidence="2" type="ORF">SAMN04487860_10956</name>
</gene>
<accession>A0A1M7KLA0</accession>
<organism evidence="2 3">
    <name type="scientific">Ruminococcus flavefaciens</name>
    <dbReference type="NCBI Taxonomy" id="1265"/>
    <lineage>
        <taxon>Bacteria</taxon>
        <taxon>Bacillati</taxon>
        <taxon>Bacillota</taxon>
        <taxon>Clostridia</taxon>
        <taxon>Eubacteriales</taxon>
        <taxon>Oscillospiraceae</taxon>
        <taxon>Ruminococcus</taxon>
    </lineage>
</organism>